<dbReference type="InterPro" id="IPR013783">
    <property type="entry name" value="Ig-like_fold"/>
</dbReference>
<evidence type="ECO:0000256" key="1">
    <source>
        <dbReference type="SAM" id="MobiDB-lite"/>
    </source>
</evidence>
<reference evidence="2 3" key="1">
    <citation type="submission" date="2018-07" db="EMBL/GenBank/DDBJ databases">
        <title>A high quality draft genome assembly of the barn swallow (H. rustica rustica).</title>
        <authorList>
            <person name="Formenti G."/>
            <person name="Chiara M."/>
            <person name="Poveda L."/>
            <person name="Francoijs K.-J."/>
            <person name="Bonisoli-Alquati A."/>
            <person name="Canova L."/>
            <person name="Gianfranceschi L."/>
            <person name="Horner D.S."/>
            <person name="Saino N."/>
        </authorList>
    </citation>
    <scope>NUCLEOTIDE SEQUENCE [LARGE SCALE GENOMIC DNA]</scope>
    <source>
        <strain evidence="2">Chelidonia</strain>
        <tissue evidence="2">Blood</tissue>
    </source>
</reference>
<gene>
    <name evidence="2" type="ORF">DUI87_21977</name>
</gene>
<organism evidence="2 3">
    <name type="scientific">Hirundo rustica rustica</name>
    <dbReference type="NCBI Taxonomy" id="333673"/>
    <lineage>
        <taxon>Eukaryota</taxon>
        <taxon>Metazoa</taxon>
        <taxon>Chordata</taxon>
        <taxon>Craniata</taxon>
        <taxon>Vertebrata</taxon>
        <taxon>Euteleostomi</taxon>
        <taxon>Archelosauria</taxon>
        <taxon>Archosauria</taxon>
        <taxon>Dinosauria</taxon>
        <taxon>Saurischia</taxon>
        <taxon>Theropoda</taxon>
        <taxon>Coelurosauria</taxon>
        <taxon>Aves</taxon>
        <taxon>Neognathae</taxon>
        <taxon>Neoaves</taxon>
        <taxon>Telluraves</taxon>
        <taxon>Australaves</taxon>
        <taxon>Passeriformes</taxon>
        <taxon>Sylvioidea</taxon>
        <taxon>Hirundinidae</taxon>
        <taxon>Hirundo</taxon>
    </lineage>
</organism>
<dbReference type="Proteomes" id="UP000269221">
    <property type="component" value="Unassembled WGS sequence"/>
</dbReference>
<dbReference type="AlphaFoldDB" id="A0A3M0JKI8"/>
<proteinExistence type="predicted"/>
<evidence type="ECO:0000313" key="3">
    <source>
        <dbReference type="Proteomes" id="UP000269221"/>
    </source>
</evidence>
<evidence type="ECO:0000313" key="2">
    <source>
        <dbReference type="EMBL" id="RMC01536.1"/>
    </source>
</evidence>
<comment type="caution">
    <text evidence="2">The sequence shown here is derived from an EMBL/GenBank/DDBJ whole genome shotgun (WGS) entry which is preliminary data.</text>
</comment>
<accession>A0A3M0JKI8</accession>
<protein>
    <recommendedName>
        <fullName evidence="4">Ig-like domain-containing protein</fullName>
    </recommendedName>
</protein>
<name>A0A3M0JKI8_HIRRU</name>
<feature type="region of interest" description="Disordered" evidence="1">
    <location>
        <begin position="181"/>
        <end position="208"/>
    </location>
</feature>
<dbReference type="EMBL" id="QRBI01000137">
    <property type="protein sequence ID" value="RMC01536.1"/>
    <property type="molecule type" value="Genomic_DNA"/>
</dbReference>
<dbReference type="STRING" id="333673.A0A3M0JKI8"/>
<dbReference type="OrthoDB" id="9426090at2759"/>
<sequence length="244" mass="26685">MAPCFSDLSPNGRLTKLGEKDVQLIVDTNTPEFLGHKNIWQNSQDKEETNKANSAVVLKSAPSNWVTNPAFVDNKFKLSITFFSLSQSTEEAFDIPSTSDPQVIVMTSKKSGEGGSTGKAACLARNFRTKNISLEMPSEEVLYEQGTSILTSEGLYNAIKVVNVTKDTELTCTAKFDNSTITSVPATEEEAEEQLPEPSDRVCNSTDPSAQAVTGQMTLEQHPREVTVQEGDAVTFECSMREMI</sequence>
<keyword evidence="3" id="KW-1185">Reference proteome</keyword>
<dbReference type="Gene3D" id="2.60.40.10">
    <property type="entry name" value="Immunoglobulins"/>
    <property type="match status" value="1"/>
</dbReference>
<evidence type="ECO:0008006" key="4">
    <source>
        <dbReference type="Google" id="ProtNLM"/>
    </source>
</evidence>